<reference evidence="1" key="1">
    <citation type="submission" date="2021-06" db="EMBL/GenBank/DDBJ databases">
        <authorList>
            <person name="Kallberg Y."/>
            <person name="Tangrot J."/>
            <person name="Rosling A."/>
        </authorList>
    </citation>
    <scope>NUCLEOTIDE SEQUENCE</scope>
    <source>
        <strain evidence="1">UK204</strain>
    </source>
</reference>
<accession>A0A9N9BZK5</accession>
<organism evidence="1 2">
    <name type="scientific">Funneliformis caledonium</name>
    <dbReference type="NCBI Taxonomy" id="1117310"/>
    <lineage>
        <taxon>Eukaryota</taxon>
        <taxon>Fungi</taxon>
        <taxon>Fungi incertae sedis</taxon>
        <taxon>Mucoromycota</taxon>
        <taxon>Glomeromycotina</taxon>
        <taxon>Glomeromycetes</taxon>
        <taxon>Glomerales</taxon>
        <taxon>Glomeraceae</taxon>
        <taxon>Funneliformis</taxon>
    </lineage>
</organism>
<sequence>MKILIEFLILKHVEKLRTRDAAEDVQRILPRFIELDSRSLSKVFTTLLRSHNIDSVKGYQPLNYFASFHKHFIISSVNFVSVEALAASTSRKFMGWVKEKYTINACAQANIAKAKIKAAPKSSCNSA</sequence>
<gene>
    <name evidence="1" type="ORF">FCALED_LOCUS7607</name>
</gene>
<dbReference type="AlphaFoldDB" id="A0A9N9BZK5"/>
<protein>
    <submittedName>
        <fullName evidence="1">17247_t:CDS:1</fullName>
    </submittedName>
</protein>
<evidence type="ECO:0000313" key="2">
    <source>
        <dbReference type="Proteomes" id="UP000789570"/>
    </source>
</evidence>
<proteinExistence type="predicted"/>
<evidence type="ECO:0000313" key="1">
    <source>
        <dbReference type="EMBL" id="CAG8581254.1"/>
    </source>
</evidence>
<dbReference type="Proteomes" id="UP000789570">
    <property type="component" value="Unassembled WGS sequence"/>
</dbReference>
<keyword evidence="2" id="KW-1185">Reference proteome</keyword>
<dbReference type="EMBL" id="CAJVPQ010002049">
    <property type="protein sequence ID" value="CAG8581254.1"/>
    <property type="molecule type" value="Genomic_DNA"/>
</dbReference>
<comment type="caution">
    <text evidence="1">The sequence shown here is derived from an EMBL/GenBank/DDBJ whole genome shotgun (WGS) entry which is preliminary data.</text>
</comment>
<name>A0A9N9BZK5_9GLOM</name>